<sequence>MELWRERGFVPDSDEDEDFESQQNDKPSERNGETTEPVICEVEAHIPEDSNTHENQGDWKYDWPESQLASQDLVGLPSESQLSDKLNEGSGRVIESTIRDDDEDIPDASNIHESLEDWKDDPPESQLDPQASAGLYSGGRSSDKLSEEAGGATGEATHEGEYITGHVDSDELRGDQDPAQDGPESQVVSLVLDNAPPEADDLEDDPLQYDYTLSTWISRAGRSSTTGNDTASSNAIRHPQSSSTGRSSSPDDLQFEQHFPSRTPIKSACQLNDEKGEQESGSEDSSLSPAQSNPPTPPSFRTSGPRRALRNRKFINLHPYLVDRAEYQRWCASNNIRPVRVPTTERYSIRQEESQEQEFVHENVPPSSSPATSIQFPSGSPAAGSKRKRLTQRARKFGGFPHTANTSNGFRPTSSVKLASQPTHYANAFGKLRKISHAHGALGNELRENRSNEIQIVIDNRLPQTPPRERNAIFDVPSSSPTPDPKSSNNILQGPPEFRFPRGASPSPLGITVLENDETSRNLEVISVDDSLDYDLRTSPKPAGYLHPQSPLQLATEGSTDEGEELGRGEEMQDTEGSEEHEYMEVKRLMRKIKGVLPASWPRLDLQKQLEMEKAAAEKSRLDYLRNRRQSGKGVAQRISRNRSNSYTRRPPPTPIFIADESSSDSELTLTAQNSREPLPQLMDTDDLSQDADDIPEDNRIDYMLPPVPRRQKQRSLQLHRGLQSNQEKRPRSSFASRRKQRPKHQAKITDTLKRSRVTSPPSKPRLPRLGILDSSDVKDQPVLKQPQFLRVAARQARSRRGFGRKSPTRTYLKLGTKLDTEDANKSLREWRAGSLRQSKITDNNSSKRRRQSYGNNAVGNTHDESNQSTAHQAWMDARQSVLRMDVDVRSAISDQTKAPSEYRLSVQEGSVKSARLSNTSGRVGQQWAVRRRGFAISSLRRNAPRPAQLDFSRASTRALNRASNFQRSLSALNSLYRTQASSLVRNTGLPMARFLAESPSGHDAHTSGSHEKTNSHGNLSLLPEQGQTRQPRQPRKRAPRQVNVQTVEHQQPPSVDMDVIETNSVKSVEATQHPSLIGLKPSEAVYTINFDIVPLQIGTFFHSSTFIGSGDFSRSMQLSSRNMDHDNGNAVIQYANNTYQWSAWSESVSSELGTLLDTILETVSTYEPPSNGITRDPSTKMGHPVEAFRSIITYVNDKLFFMDPVDRLMFVDRCLVLLTKTFDTLQLLATDGPSSDSATPTTSIHFRMKLEVLNYVFTNQIRQIASHELVQSIKYSEIVGKMNAAQNRILQAVLSDRGLTDIRQFLEEVKWRQQRESGIKDEHPFLDAFVIVQKIFYTDPMLCGMNEDLLSQAILAPFTSHLPNDARELEKLWNGVFTTLPLYEFDEMGIFRPGKRFKENFDQWQTIRRLLSPVFDTYTLPSKMSSAPFNNYCRTLFHRCFYLIDGWEWRHSKVILDTLFDFFAKNMLHNLNQEQSFGSPGFLDELDRQPMLEMEPRDSCFHILLKTIGLGLRKMGDLYDKKKIRNFAWRLLPNHGRDYPKDQPLRVEDLDALRNHHDLLCTLYWATPDTCRPRVEIIRNLVHPARSHTEVCSINIHSWLRLVRFKLSTDENSAGLIPFAEWHASFVLDMLQQHSHARTDIEAQAASNSLFSRQTIEKAVIDYQKPIESLLSVALVNLKIAIDSAKAPVEAKVLVDRFPLARLLELLNTKIPRLQPLICNTLDIVLAYTNSNTKSRAPTGLVDTGDDSQEFEGWAVFAELCEQEEGRPKANPPVEHLDDTIRPALARFLSSCFGEDQAPDDVVLLKVVNSWASVAYTLVSYGLREWGSYLGQYGEDSWASLRATDQTRKFLPYFLSCLIEKDKIFYTECKRQVLHHWMECIVARGSLLKYQHVLTNAIMNVDGSDAMLSNLPFSRNPISQRYEITLQEFSQRRLSLISCILSNMREHLSDAEDLGAHIVQNSRSQYRELVETLMGAMKSNYSELGKIDDSVQSSYVGFVHRIVAFLQQHSQKICPIDPFFTNPSRFPLPADDPNYIVGKLKGYSVRLTSSKVANELFTFLHHVSERAAVDGQQMDLVDQLYAAMTESAEPGENHQSTIRIFFLRCILPAYIEVCLVAPGAWILVRPLLQSLTRILMESILFINAYDGNCVSVLVGALTCYFEAVDSAVRLLVDYPGLLDEPHILLTVTSLLETITTSLPAIDYLDRSSSQAATLVAYVDIFKQFVLFAASTLLNPENALAPQTLDMALTHISQENNYHPPSQFFADARGFAARGLQSRFRDGWFFRNGKYFVRPEHSQQVKEIVVNDPACTSAAFAKEAFIKTVEIFFGTMDGLQTFSSSSF</sequence>
<dbReference type="VEuPathDB" id="FungiDB:PAAG_06243"/>
<proteinExistence type="predicted"/>
<dbReference type="InterPro" id="IPR019021">
    <property type="entry name" value="Mms22"/>
</dbReference>
<evidence type="ECO:0000313" key="3">
    <source>
        <dbReference type="Proteomes" id="UP000002059"/>
    </source>
</evidence>
<feature type="compositionally biased region" description="Basic and acidic residues" evidence="1">
    <location>
        <begin position="42"/>
        <end position="63"/>
    </location>
</feature>
<feature type="compositionally biased region" description="Polar residues" evidence="1">
    <location>
        <begin position="211"/>
        <end position="235"/>
    </location>
</feature>
<dbReference type="KEGG" id="pbl:PAAG_06243"/>
<feature type="region of interest" description="Disordered" evidence="1">
    <location>
        <begin position="539"/>
        <end position="580"/>
    </location>
</feature>
<dbReference type="eggNOG" id="ENOG502QSDS">
    <property type="taxonomic scope" value="Eukaryota"/>
</dbReference>
<feature type="region of interest" description="Disordered" evidence="1">
    <location>
        <begin position="622"/>
        <end position="774"/>
    </location>
</feature>
<feature type="compositionally biased region" description="Polar residues" evidence="1">
    <location>
        <begin position="836"/>
        <end position="845"/>
    </location>
</feature>
<feature type="compositionally biased region" description="Polar residues" evidence="1">
    <location>
        <begin position="365"/>
        <end position="378"/>
    </location>
</feature>
<feature type="compositionally biased region" description="Basic and acidic residues" evidence="1">
    <location>
        <begin position="348"/>
        <end position="361"/>
    </location>
</feature>
<feature type="compositionally biased region" description="Basic and acidic residues" evidence="1">
    <location>
        <begin position="1001"/>
        <end position="1015"/>
    </location>
</feature>
<dbReference type="OrthoDB" id="2386201at2759"/>
<dbReference type="EMBL" id="KN294008">
    <property type="protein sequence ID" value="EEH35196.2"/>
    <property type="molecule type" value="Genomic_DNA"/>
</dbReference>
<gene>
    <name evidence="2" type="ORF">PAAG_06243</name>
</gene>
<keyword evidence="3" id="KW-1185">Reference proteome</keyword>
<evidence type="ECO:0000256" key="1">
    <source>
        <dbReference type="SAM" id="MobiDB-lite"/>
    </source>
</evidence>
<organism evidence="2 3">
    <name type="scientific">Paracoccidioides lutzii (strain ATCC MYA-826 / Pb01)</name>
    <name type="common">Paracoccidioides brasiliensis</name>
    <dbReference type="NCBI Taxonomy" id="502779"/>
    <lineage>
        <taxon>Eukaryota</taxon>
        <taxon>Fungi</taxon>
        <taxon>Dikarya</taxon>
        <taxon>Ascomycota</taxon>
        <taxon>Pezizomycotina</taxon>
        <taxon>Eurotiomycetes</taxon>
        <taxon>Eurotiomycetidae</taxon>
        <taxon>Onygenales</taxon>
        <taxon>Ajellomycetaceae</taxon>
        <taxon>Paracoccidioides</taxon>
    </lineage>
</organism>
<dbReference type="AlphaFoldDB" id="C1H5P8"/>
<feature type="region of interest" description="Disordered" evidence="1">
    <location>
        <begin position="998"/>
        <end position="1053"/>
    </location>
</feature>
<feature type="compositionally biased region" description="Basic residues" evidence="1">
    <location>
        <begin position="737"/>
        <end position="747"/>
    </location>
</feature>
<accession>C1H5P8</accession>
<protein>
    <submittedName>
        <fullName evidence="2">Uncharacterized protein</fullName>
    </submittedName>
</protein>
<feature type="region of interest" description="Disordered" evidence="1">
    <location>
        <begin position="459"/>
        <end position="512"/>
    </location>
</feature>
<feature type="compositionally biased region" description="Basic and acidic residues" evidence="1">
    <location>
        <begin position="156"/>
        <end position="176"/>
    </location>
</feature>
<dbReference type="GO" id="GO:0000724">
    <property type="term" value="P:double-strand break repair via homologous recombination"/>
    <property type="evidence" value="ECO:0007669"/>
    <property type="project" value="TreeGrafter"/>
</dbReference>
<dbReference type="HOGENOM" id="CLU_000374_2_0_1"/>
<dbReference type="GO" id="GO:0035361">
    <property type="term" value="C:Cul8-RING ubiquitin ligase complex"/>
    <property type="evidence" value="ECO:0007669"/>
    <property type="project" value="TreeGrafter"/>
</dbReference>
<feature type="compositionally biased region" description="Polar residues" evidence="1">
    <location>
        <begin position="1043"/>
        <end position="1053"/>
    </location>
</feature>
<feature type="region of interest" description="Disordered" evidence="1">
    <location>
        <begin position="1"/>
        <end position="307"/>
    </location>
</feature>
<feature type="compositionally biased region" description="Acidic residues" evidence="1">
    <location>
        <begin position="684"/>
        <end position="696"/>
    </location>
</feature>
<dbReference type="Pfam" id="PF09462">
    <property type="entry name" value="Mus7"/>
    <property type="match status" value="1"/>
</dbReference>
<dbReference type="RefSeq" id="XP_015700059.1">
    <property type="nucleotide sequence ID" value="XM_015845833.1"/>
</dbReference>
<feature type="compositionally biased region" description="Basic and acidic residues" evidence="1">
    <location>
        <begin position="113"/>
        <end position="122"/>
    </location>
</feature>
<dbReference type="OMA" id="DNRIDYM"/>
<dbReference type="Proteomes" id="UP000002059">
    <property type="component" value="Partially assembled WGS sequence"/>
</dbReference>
<reference evidence="2 3" key="1">
    <citation type="journal article" date="2011" name="PLoS Genet.">
        <title>Comparative genomic analysis of human fungal pathogens causing paracoccidioidomycosis.</title>
        <authorList>
            <person name="Desjardins C.A."/>
            <person name="Champion M.D."/>
            <person name="Holder J.W."/>
            <person name="Muszewska A."/>
            <person name="Goldberg J."/>
            <person name="Bailao A.M."/>
            <person name="Brigido M.M."/>
            <person name="Ferreira M.E."/>
            <person name="Garcia A.M."/>
            <person name="Grynberg M."/>
            <person name="Gujja S."/>
            <person name="Heiman D.I."/>
            <person name="Henn M.R."/>
            <person name="Kodira C.D."/>
            <person name="Leon-Narvaez H."/>
            <person name="Longo L.V."/>
            <person name="Ma L.J."/>
            <person name="Malavazi I."/>
            <person name="Matsuo A.L."/>
            <person name="Morais F.V."/>
            <person name="Pereira M."/>
            <person name="Rodriguez-Brito S."/>
            <person name="Sakthikumar S."/>
            <person name="Salem-Izacc S.M."/>
            <person name="Sykes S.M."/>
            <person name="Teixeira M.M."/>
            <person name="Vallejo M.C."/>
            <person name="Walter M.E."/>
            <person name="Yandava C."/>
            <person name="Young S."/>
            <person name="Zeng Q."/>
            <person name="Zucker J."/>
            <person name="Felipe M.S."/>
            <person name="Goldman G.H."/>
            <person name="Haas B.J."/>
            <person name="McEwen J.G."/>
            <person name="Nino-Vega G."/>
            <person name="Puccia R."/>
            <person name="San-Blas G."/>
            <person name="Soares C.M."/>
            <person name="Birren B.W."/>
            <person name="Cuomo C.A."/>
        </authorList>
    </citation>
    <scope>NUCLEOTIDE SEQUENCE [LARGE SCALE GENOMIC DNA]</scope>
    <source>
        <strain evidence="3">ATCC MYA-826 / Pb01</strain>
    </source>
</reference>
<feature type="region of interest" description="Disordered" evidence="1">
    <location>
        <begin position="348"/>
        <end position="387"/>
    </location>
</feature>
<feature type="compositionally biased region" description="Low complexity" evidence="1">
    <location>
        <begin position="477"/>
        <end position="488"/>
    </location>
</feature>
<feature type="compositionally biased region" description="Basic residues" evidence="1">
    <location>
        <begin position="797"/>
        <end position="808"/>
    </location>
</feature>
<dbReference type="PANTHER" id="PTHR28122">
    <property type="entry name" value="E3 UBIQUITIN-PROTEIN LIGASE SUBSTRATE RECEPTOR MMS22"/>
    <property type="match status" value="1"/>
</dbReference>
<feature type="compositionally biased region" description="Polar residues" evidence="1">
    <location>
        <begin position="665"/>
        <end position="676"/>
    </location>
</feature>
<dbReference type="GO" id="GO:0005634">
    <property type="term" value="C:nucleus"/>
    <property type="evidence" value="ECO:0007669"/>
    <property type="project" value="InterPro"/>
</dbReference>
<dbReference type="STRING" id="502779.C1H5P8"/>
<dbReference type="PANTHER" id="PTHR28122:SF1">
    <property type="entry name" value="E3 UBIQUITIN-PROTEIN LIGASE SUBSTRATE RECEPTOR MMS22"/>
    <property type="match status" value="1"/>
</dbReference>
<dbReference type="GO" id="GO:0031297">
    <property type="term" value="P:replication fork processing"/>
    <property type="evidence" value="ECO:0007669"/>
    <property type="project" value="InterPro"/>
</dbReference>
<name>C1H5P8_PARBA</name>
<dbReference type="GeneID" id="9095209"/>
<feature type="region of interest" description="Disordered" evidence="1">
    <location>
        <begin position="795"/>
        <end position="818"/>
    </location>
</feature>
<feature type="region of interest" description="Disordered" evidence="1">
    <location>
        <begin position="835"/>
        <end position="872"/>
    </location>
</feature>
<evidence type="ECO:0000313" key="2">
    <source>
        <dbReference type="EMBL" id="EEH35196.2"/>
    </source>
</evidence>
<feature type="compositionally biased region" description="Acidic residues" evidence="1">
    <location>
        <begin position="198"/>
        <end position="207"/>
    </location>
</feature>